<evidence type="ECO:0000313" key="1">
    <source>
        <dbReference type="EMBL" id="KIK79277.1"/>
    </source>
</evidence>
<dbReference type="Proteomes" id="UP000054538">
    <property type="component" value="Unassembled WGS sequence"/>
</dbReference>
<dbReference type="HOGENOM" id="CLU_006344_5_2_1"/>
<reference evidence="1 2" key="1">
    <citation type="submission" date="2014-04" db="EMBL/GenBank/DDBJ databases">
        <authorList>
            <consortium name="DOE Joint Genome Institute"/>
            <person name="Kuo A."/>
            <person name="Kohler A."/>
            <person name="Jargeat P."/>
            <person name="Nagy L.G."/>
            <person name="Floudas D."/>
            <person name="Copeland A."/>
            <person name="Barry K.W."/>
            <person name="Cichocki N."/>
            <person name="Veneault-Fourrey C."/>
            <person name="LaButti K."/>
            <person name="Lindquist E.A."/>
            <person name="Lipzen A."/>
            <person name="Lundell T."/>
            <person name="Morin E."/>
            <person name="Murat C."/>
            <person name="Sun H."/>
            <person name="Tunlid A."/>
            <person name="Henrissat B."/>
            <person name="Grigoriev I.V."/>
            <person name="Hibbett D.S."/>
            <person name="Martin F."/>
            <person name="Nordberg H.P."/>
            <person name="Cantor M.N."/>
            <person name="Hua S.X."/>
        </authorList>
    </citation>
    <scope>NUCLEOTIDE SEQUENCE [LARGE SCALE GENOMIC DNA]</scope>
    <source>
        <strain evidence="1 2">Ve08.2h10</strain>
    </source>
</reference>
<reference evidence="2" key="2">
    <citation type="submission" date="2015-01" db="EMBL/GenBank/DDBJ databases">
        <title>Evolutionary Origins and Diversification of the Mycorrhizal Mutualists.</title>
        <authorList>
            <consortium name="DOE Joint Genome Institute"/>
            <consortium name="Mycorrhizal Genomics Consortium"/>
            <person name="Kohler A."/>
            <person name="Kuo A."/>
            <person name="Nagy L.G."/>
            <person name="Floudas D."/>
            <person name="Copeland A."/>
            <person name="Barry K.W."/>
            <person name="Cichocki N."/>
            <person name="Veneault-Fourrey C."/>
            <person name="LaButti K."/>
            <person name="Lindquist E.A."/>
            <person name="Lipzen A."/>
            <person name="Lundell T."/>
            <person name="Morin E."/>
            <person name="Murat C."/>
            <person name="Riley R."/>
            <person name="Ohm R."/>
            <person name="Sun H."/>
            <person name="Tunlid A."/>
            <person name="Henrissat B."/>
            <person name="Grigoriev I.V."/>
            <person name="Hibbett D.S."/>
            <person name="Martin F."/>
        </authorList>
    </citation>
    <scope>NUCLEOTIDE SEQUENCE [LARGE SCALE GENOMIC DNA]</scope>
    <source>
        <strain evidence="2">Ve08.2h10</strain>
    </source>
</reference>
<gene>
    <name evidence="1" type="ORF">PAXRUDRAFT_161684</name>
</gene>
<evidence type="ECO:0000313" key="2">
    <source>
        <dbReference type="Proteomes" id="UP000054538"/>
    </source>
</evidence>
<proteinExistence type="predicted"/>
<dbReference type="Pfam" id="PF18759">
    <property type="entry name" value="Plavaka"/>
    <property type="match status" value="1"/>
</dbReference>
<protein>
    <submittedName>
        <fullName evidence="1">Uncharacterized protein</fullName>
    </submittedName>
</protein>
<keyword evidence="2" id="KW-1185">Reference proteome</keyword>
<dbReference type="AlphaFoldDB" id="A0A0D0C8M3"/>
<dbReference type="EMBL" id="KN826323">
    <property type="protein sequence ID" value="KIK79277.1"/>
    <property type="molecule type" value="Genomic_DNA"/>
</dbReference>
<organism evidence="1 2">
    <name type="scientific">Paxillus rubicundulus Ve08.2h10</name>
    <dbReference type="NCBI Taxonomy" id="930991"/>
    <lineage>
        <taxon>Eukaryota</taxon>
        <taxon>Fungi</taxon>
        <taxon>Dikarya</taxon>
        <taxon>Basidiomycota</taxon>
        <taxon>Agaricomycotina</taxon>
        <taxon>Agaricomycetes</taxon>
        <taxon>Agaricomycetidae</taxon>
        <taxon>Boletales</taxon>
        <taxon>Paxilineae</taxon>
        <taxon>Paxillaceae</taxon>
        <taxon>Paxillus</taxon>
    </lineage>
</organism>
<dbReference type="InterPro" id="IPR041078">
    <property type="entry name" value="Plavaka"/>
</dbReference>
<name>A0A0D0C8M3_9AGAM</name>
<dbReference type="InParanoid" id="A0A0D0C8M3"/>
<sequence>MATQEFLKLKWVFNFGTIFQEETKDKPSFKSAEQMFVWIDGLHSGPKWQTTTIKLSGFKSQHPIWFIWCDMQEVVKDTFSNLIFSNHMMFDSDVVHHGMERNFEEFSSGN</sequence>
<accession>A0A0D0C8M3</accession>